<sequence>MASTYPGLVARTQSFTLGLARKFVIAPDGSRVVFLRTATGKDPSGDLWSYDVASGEERLLVAAASLRDGGAPMSEQEKARRERARDRSAGIGAFHTDAAVRTAVFTVGTRLYLADLGSGEVTELGAQQPASEARLDPTGHTVAYVRENELRLIGRDGKDDRPLAEPDGPEVSWGRAEHEASESMDRFQGYWWAPDGRALIAARVDDAPVQVWHISDPAHPQKPPVALRYPAAGTPNADVTLHVLGLDGSRVAVDWDRAGFEYVTRVGWSSHGLLVVVQNRPQTVMRILSVDPATGATTVLREDTDPQWTTIVEGVPAYTAFGNLLWTSDEGETRRLTVDGVPVTPPGLQMEQVLSVDGDTVLFAGRQDPTERHLWTWSPAGLTQLTSGAGVHDGRLAGGTTVIEARTLTGETVTVDGRELRATTAVSPVKPVVHLHTLGTRKLRTAVLLPTGYTSGPLPVLMDPYGGSAAQRVVATRTRFWASQWFADQGFAVIVADGRGTPGRGPAWERARGDDHPAPRLQDQVDALHAAAGHYDLDLGRVGIRGWSAGGYLAALAVLRRPDVFHAGIAGAPVTDQLLYSSHWQERTLGLPAENPGLYAQASLIDDAPNLRRPLLLIHGLLDDNVLPVHTMKLSAALLAAGRPHTVLPLPGATHMGMLDNTEWQFEVDFLRTALDLPAPSGPE</sequence>
<dbReference type="SUPFAM" id="SSF53474">
    <property type="entry name" value="alpha/beta-Hydrolases"/>
    <property type="match status" value="1"/>
</dbReference>
<dbReference type="InterPro" id="IPR001375">
    <property type="entry name" value="Peptidase_S9_cat"/>
</dbReference>
<dbReference type="EMBL" id="BOMG01000108">
    <property type="protein sequence ID" value="GID60437.1"/>
    <property type="molecule type" value="Genomic_DNA"/>
</dbReference>
<dbReference type="Pfam" id="PF00326">
    <property type="entry name" value="Peptidase_S9"/>
    <property type="match status" value="1"/>
</dbReference>
<dbReference type="InterPro" id="IPR050278">
    <property type="entry name" value="Serine_Prot_S9B/DPPIV"/>
</dbReference>
<evidence type="ECO:0000256" key="1">
    <source>
        <dbReference type="SAM" id="MobiDB-lite"/>
    </source>
</evidence>
<reference evidence="4 5" key="1">
    <citation type="submission" date="2021-01" db="EMBL/GenBank/DDBJ databases">
        <title>Whole genome shotgun sequence of Actinoplanes couchii NBRC 106145.</title>
        <authorList>
            <person name="Komaki H."/>
            <person name="Tamura T."/>
        </authorList>
    </citation>
    <scope>NUCLEOTIDE SEQUENCE [LARGE SCALE GENOMIC DNA]</scope>
    <source>
        <strain evidence="4 5">NBRC 106145</strain>
    </source>
</reference>
<feature type="region of interest" description="Disordered" evidence="1">
    <location>
        <begin position="156"/>
        <end position="176"/>
    </location>
</feature>
<dbReference type="PANTHER" id="PTHR11731:SF193">
    <property type="entry name" value="DIPEPTIDYL PEPTIDASE 9"/>
    <property type="match status" value="1"/>
</dbReference>
<dbReference type="Gene3D" id="2.140.10.30">
    <property type="entry name" value="Dipeptidylpeptidase IV, N-terminal domain"/>
    <property type="match status" value="1"/>
</dbReference>
<keyword evidence="5" id="KW-1185">Reference proteome</keyword>
<organism evidence="4 5">
    <name type="scientific">Actinoplanes couchii</name>
    <dbReference type="NCBI Taxonomy" id="403638"/>
    <lineage>
        <taxon>Bacteria</taxon>
        <taxon>Bacillati</taxon>
        <taxon>Actinomycetota</taxon>
        <taxon>Actinomycetes</taxon>
        <taxon>Micromonosporales</taxon>
        <taxon>Micromonosporaceae</taxon>
        <taxon>Actinoplanes</taxon>
    </lineage>
</organism>
<accession>A0ABQ3XPK0</accession>
<dbReference type="Gene3D" id="3.40.50.1820">
    <property type="entry name" value="alpha/beta hydrolase"/>
    <property type="match status" value="1"/>
</dbReference>
<protein>
    <submittedName>
        <fullName evidence="4">Peptidase</fullName>
    </submittedName>
</protein>
<evidence type="ECO:0000259" key="3">
    <source>
        <dbReference type="Pfam" id="PF00930"/>
    </source>
</evidence>
<dbReference type="SUPFAM" id="SSF82171">
    <property type="entry name" value="DPP6 N-terminal domain-like"/>
    <property type="match status" value="1"/>
</dbReference>
<dbReference type="InterPro" id="IPR029058">
    <property type="entry name" value="AB_hydrolase_fold"/>
</dbReference>
<proteinExistence type="predicted"/>
<feature type="domain" description="Peptidase S9 prolyl oligopeptidase catalytic" evidence="2">
    <location>
        <begin position="481"/>
        <end position="674"/>
    </location>
</feature>
<gene>
    <name evidence="4" type="ORF">Aco03nite_088410</name>
</gene>
<name>A0ABQ3XPK0_9ACTN</name>
<evidence type="ECO:0000313" key="5">
    <source>
        <dbReference type="Proteomes" id="UP000612282"/>
    </source>
</evidence>
<dbReference type="PANTHER" id="PTHR11731">
    <property type="entry name" value="PROTEASE FAMILY S9B,C DIPEPTIDYL-PEPTIDASE IV-RELATED"/>
    <property type="match status" value="1"/>
</dbReference>
<evidence type="ECO:0000313" key="4">
    <source>
        <dbReference type="EMBL" id="GID60437.1"/>
    </source>
</evidence>
<dbReference type="InterPro" id="IPR002469">
    <property type="entry name" value="Peptidase_S9B_N"/>
</dbReference>
<dbReference type="RefSeq" id="WP_203807453.1">
    <property type="nucleotide sequence ID" value="NZ_BAAAQE010000112.1"/>
</dbReference>
<dbReference type="Proteomes" id="UP000612282">
    <property type="component" value="Unassembled WGS sequence"/>
</dbReference>
<comment type="caution">
    <text evidence="4">The sequence shown here is derived from an EMBL/GenBank/DDBJ whole genome shotgun (WGS) entry which is preliminary data.</text>
</comment>
<dbReference type="Pfam" id="PF00930">
    <property type="entry name" value="DPPIV_N"/>
    <property type="match status" value="1"/>
</dbReference>
<evidence type="ECO:0000259" key="2">
    <source>
        <dbReference type="Pfam" id="PF00326"/>
    </source>
</evidence>
<feature type="domain" description="Dipeptidylpeptidase IV N-terminal" evidence="3">
    <location>
        <begin position="110"/>
        <end position="380"/>
    </location>
</feature>